<dbReference type="EMBL" id="CABFNS010000800">
    <property type="protein sequence ID" value="VUC29524.1"/>
    <property type="molecule type" value="Genomic_DNA"/>
</dbReference>
<dbReference type="Proteomes" id="UP000766486">
    <property type="component" value="Unassembled WGS sequence"/>
</dbReference>
<evidence type="ECO:0000256" key="1">
    <source>
        <dbReference type="SAM" id="MobiDB-lite"/>
    </source>
</evidence>
<feature type="compositionally biased region" description="Basic and acidic residues" evidence="1">
    <location>
        <begin position="116"/>
        <end position="125"/>
    </location>
</feature>
<feature type="region of interest" description="Disordered" evidence="1">
    <location>
        <begin position="71"/>
        <end position="93"/>
    </location>
</feature>
<proteinExistence type="predicted"/>
<name>A0ABY6UEE4_BIOOC</name>
<feature type="region of interest" description="Disordered" evidence="1">
    <location>
        <begin position="105"/>
        <end position="125"/>
    </location>
</feature>
<reference evidence="2 3" key="1">
    <citation type="submission" date="2019-06" db="EMBL/GenBank/DDBJ databases">
        <authorList>
            <person name="Broberg M."/>
        </authorList>
    </citation>
    <scope>NUCLEOTIDE SEQUENCE [LARGE SCALE GENOMIC DNA]</scope>
</reference>
<sequence length="172" mass="18860">MPGLSMGLFGPSIEAARDLRLNNQLRTIDPEYDGDFFDTDETEICLKAYGVTIAAGKDFVTAYIDMGMFEGDSRSETSSKSTTPPDIPDEPASVHCPAGMLGLAMGIMPRPPPSRGSEEQWREPRLRQTKVKIDVDRLIMCLVNSTVCLGRTPGVRPLDIRKSLKAAIVQDD</sequence>
<keyword evidence="3" id="KW-1185">Reference proteome</keyword>
<evidence type="ECO:0000313" key="2">
    <source>
        <dbReference type="EMBL" id="VUC29524.1"/>
    </source>
</evidence>
<comment type="caution">
    <text evidence="2">The sequence shown here is derived from an EMBL/GenBank/DDBJ whole genome shotgun (WGS) entry which is preliminary data.</text>
</comment>
<organism evidence="2 3">
    <name type="scientific">Bionectria ochroleuca</name>
    <name type="common">Gliocladium roseum</name>
    <dbReference type="NCBI Taxonomy" id="29856"/>
    <lineage>
        <taxon>Eukaryota</taxon>
        <taxon>Fungi</taxon>
        <taxon>Dikarya</taxon>
        <taxon>Ascomycota</taxon>
        <taxon>Pezizomycotina</taxon>
        <taxon>Sordariomycetes</taxon>
        <taxon>Hypocreomycetidae</taxon>
        <taxon>Hypocreales</taxon>
        <taxon>Bionectriaceae</taxon>
        <taxon>Clonostachys</taxon>
    </lineage>
</organism>
<accession>A0ABY6UEE4</accession>
<protein>
    <submittedName>
        <fullName evidence="2">Uncharacterized protein</fullName>
    </submittedName>
</protein>
<evidence type="ECO:0000313" key="3">
    <source>
        <dbReference type="Proteomes" id="UP000766486"/>
    </source>
</evidence>
<gene>
    <name evidence="2" type="ORF">CLO192961_LOCUS259079</name>
</gene>